<evidence type="ECO:0000313" key="3">
    <source>
        <dbReference type="Proteomes" id="UP000499080"/>
    </source>
</evidence>
<proteinExistence type="predicted"/>
<sequence>MLFSIGYSKYSWHICADFKVIAVLVGLQAGYTKFCFLRQWDSRDRKKALHREGVAQATVPHTGCEECREQTTSFLRKNSLDSIAHQIRYDEEFC</sequence>
<evidence type="ECO:0000256" key="1">
    <source>
        <dbReference type="SAM" id="Phobius"/>
    </source>
</evidence>
<reference evidence="2 3" key="1">
    <citation type="journal article" date="2019" name="Sci. Rep.">
        <title>Orb-weaving spider Araneus ventricosus genome elucidates the spidroin gene catalogue.</title>
        <authorList>
            <person name="Kono N."/>
            <person name="Nakamura H."/>
            <person name="Ohtoshi R."/>
            <person name="Moran D.A.P."/>
            <person name="Shinohara A."/>
            <person name="Yoshida Y."/>
            <person name="Fujiwara M."/>
            <person name="Mori M."/>
            <person name="Tomita M."/>
            <person name="Arakawa K."/>
        </authorList>
    </citation>
    <scope>NUCLEOTIDE SEQUENCE [LARGE SCALE GENOMIC DNA]</scope>
</reference>
<feature type="transmembrane region" description="Helical" evidence="1">
    <location>
        <begin position="20"/>
        <end position="37"/>
    </location>
</feature>
<evidence type="ECO:0000313" key="2">
    <source>
        <dbReference type="EMBL" id="GBM29024.1"/>
    </source>
</evidence>
<accession>A0A4Y2EMG2</accession>
<keyword evidence="1" id="KW-0472">Membrane</keyword>
<protein>
    <submittedName>
        <fullName evidence="2">Uncharacterized protein</fullName>
    </submittedName>
</protein>
<comment type="caution">
    <text evidence="2">The sequence shown here is derived from an EMBL/GenBank/DDBJ whole genome shotgun (WGS) entry which is preliminary data.</text>
</comment>
<organism evidence="2 3">
    <name type="scientific">Araneus ventricosus</name>
    <name type="common">Orbweaver spider</name>
    <name type="synonym">Epeira ventricosa</name>
    <dbReference type="NCBI Taxonomy" id="182803"/>
    <lineage>
        <taxon>Eukaryota</taxon>
        <taxon>Metazoa</taxon>
        <taxon>Ecdysozoa</taxon>
        <taxon>Arthropoda</taxon>
        <taxon>Chelicerata</taxon>
        <taxon>Arachnida</taxon>
        <taxon>Araneae</taxon>
        <taxon>Araneomorphae</taxon>
        <taxon>Entelegynae</taxon>
        <taxon>Araneoidea</taxon>
        <taxon>Araneidae</taxon>
        <taxon>Araneus</taxon>
    </lineage>
</organism>
<dbReference type="AlphaFoldDB" id="A0A4Y2EMG2"/>
<gene>
    <name evidence="2" type="ORF">AVEN_66427_1</name>
</gene>
<name>A0A4Y2EMG2_ARAVE</name>
<dbReference type="OrthoDB" id="8063408at2759"/>
<keyword evidence="1" id="KW-1133">Transmembrane helix</keyword>
<dbReference type="Proteomes" id="UP000499080">
    <property type="component" value="Unassembled WGS sequence"/>
</dbReference>
<keyword evidence="1" id="KW-0812">Transmembrane</keyword>
<keyword evidence="3" id="KW-1185">Reference proteome</keyword>
<dbReference type="EMBL" id="BGPR01000625">
    <property type="protein sequence ID" value="GBM29024.1"/>
    <property type="molecule type" value="Genomic_DNA"/>
</dbReference>